<evidence type="ECO:0000313" key="2">
    <source>
        <dbReference type="EMBL" id="KAJ7352997.1"/>
    </source>
</evidence>
<evidence type="ECO:0000256" key="1">
    <source>
        <dbReference type="SAM" id="MobiDB-lite"/>
    </source>
</evidence>
<sequence>MHEVHQWAEHPRSPESDNKGIAPEHQGSLASYLDNSFQMVRSSSAAFLVSSSPIQSTSTPPTFIPVPISPYSRKKARYSDLLLVPPSNVVEEELQNSVRELLAANKEQKSLLISMQSSLVLNGAYCDLVRGQVAAQEESKKSKKGKLVGDGMPRLLTSKDFVHRVVAFQKAAEEKEAEMKKRRATKAEKSTAMSQWKELEKARKAENAAIRARWQEDVKAWEEECDRAKAHGQQPSWNKPVLKGQLFSPVPKPAFAMNEQEEPIAGPSRLPANTDSDESESEDSEDENDLVDDE</sequence>
<feature type="region of interest" description="Disordered" evidence="1">
    <location>
        <begin position="222"/>
        <end position="294"/>
    </location>
</feature>
<organism evidence="2 3">
    <name type="scientific">Mycena albidolilacea</name>
    <dbReference type="NCBI Taxonomy" id="1033008"/>
    <lineage>
        <taxon>Eukaryota</taxon>
        <taxon>Fungi</taxon>
        <taxon>Dikarya</taxon>
        <taxon>Basidiomycota</taxon>
        <taxon>Agaricomycotina</taxon>
        <taxon>Agaricomycetes</taxon>
        <taxon>Agaricomycetidae</taxon>
        <taxon>Agaricales</taxon>
        <taxon>Marasmiineae</taxon>
        <taxon>Mycenaceae</taxon>
        <taxon>Mycena</taxon>
    </lineage>
</organism>
<keyword evidence="3" id="KW-1185">Reference proteome</keyword>
<reference evidence="2" key="1">
    <citation type="submission" date="2023-03" db="EMBL/GenBank/DDBJ databases">
        <title>Massive genome expansion in bonnet fungi (Mycena s.s.) driven by repeated elements and novel gene families across ecological guilds.</title>
        <authorList>
            <consortium name="Lawrence Berkeley National Laboratory"/>
            <person name="Harder C.B."/>
            <person name="Miyauchi S."/>
            <person name="Viragh M."/>
            <person name="Kuo A."/>
            <person name="Thoen E."/>
            <person name="Andreopoulos B."/>
            <person name="Lu D."/>
            <person name="Skrede I."/>
            <person name="Drula E."/>
            <person name="Henrissat B."/>
            <person name="Morin E."/>
            <person name="Kohler A."/>
            <person name="Barry K."/>
            <person name="LaButti K."/>
            <person name="Morin E."/>
            <person name="Salamov A."/>
            <person name="Lipzen A."/>
            <person name="Mereny Z."/>
            <person name="Hegedus B."/>
            <person name="Baldrian P."/>
            <person name="Stursova M."/>
            <person name="Weitz H."/>
            <person name="Taylor A."/>
            <person name="Grigoriev I.V."/>
            <person name="Nagy L.G."/>
            <person name="Martin F."/>
            <person name="Kauserud H."/>
        </authorList>
    </citation>
    <scope>NUCLEOTIDE SEQUENCE</scope>
    <source>
        <strain evidence="2">CBHHK002</strain>
    </source>
</reference>
<gene>
    <name evidence="2" type="ORF">DFH08DRAFT_692360</name>
</gene>
<accession>A0AAD7A9T3</accession>
<feature type="compositionally biased region" description="Acidic residues" evidence="1">
    <location>
        <begin position="275"/>
        <end position="294"/>
    </location>
</feature>
<feature type="compositionally biased region" description="Basic and acidic residues" evidence="1">
    <location>
        <begin position="1"/>
        <end position="18"/>
    </location>
</feature>
<proteinExistence type="predicted"/>
<dbReference type="EMBL" id="JARIHO010000011">
    <property type="protein sequence ID" value="KAJ7352997.1"/>
    <property type="molecule type" value="Genomic_DNA"/>
</dbReference>
<name>A0AAD7A9T3_9AGAR</name>
<protein>
    <submittedName>
        <fullName evidence="2">Uncharacterized protein</fullName>
    </submittedName>
</protein>
<evidence type="ECO:0000313" key="3">
    <source>
        <dbReference type="Proteomes" id="UP001218218"/>
    </source>
</evidence>
<dbReference type="Proteomes" id="UP001218218">
    <property type="component" value="Unassembled WGS sequence"/>
</dbReference>
<dbReference type="AlphaFoldDB" id="A0AAD7A9T3"/>
<feature type="region of interest" description="Disordered" evidence="1">
    <location>
        <begin position="1"/>
        <end position="25"/>
    </location>
</feature>
<comment type="caution">
    <text evidence="2">The sequence shown here is derived from an EMBL/GenBank/DDBJ whole genome shotgun (WGS) entry which is preliminary data.</text>
</comment>